<dbReference type="KEGG" id="sesp:BN6_22950"/>
<dbReference type="AlphaFoldDB" id="K0JQJ1"/>
<dbReference type="HOGENOM" id="CLU_097508_0_0_11"/>
<dbReference type="EMBL" id="HE804045">
    <property type="protein sequence ID" value="CCH29615.1"/>
    <property type="molecule type" value="Genomic_DNA"/>
</dbReference>
<accession>K0JQJ1</accession>
<dbReference type="PATRIC" id="fig|1179773.3.peg.2290"/>
<proteinExistence type="predicted"/>
<dbReference type="OrthoDB" id="361945at2"/>
<evidence type="ECO:0000313" key="2">
    <source>
        <dbReference type="Proteomes" id="UP000006281"/>
    </source>
</evidence>
<dbReference type="RefSeq" id="WP_015099727.1">
    <property type="nucleotide sequence ID" value="NC_019673.1"/>
</dbReference>
<dbReference type="eggNOG" id="ENOG502ZC50">
    <property type="taxonomic scope" value="Bacteria"/>
</dbReference>
<reference evidence="1 2" key="1">
    <citation type="journal article" date="2012" name="BMC Genomics">
        <title>Complete genome sequence of Saccharothrix espanaensis DSM 44229T and comparison to the other completely sequenced Pseudonocardiaceae.</title>
        <authorList>
            <person name="Strobel T."/>
            <person name="Al-Dilaimi A."/>
            <person name="Blom J."/>
            <person name="Gessner A."/>
            <person name="Kalinowski J."/>
            <person name="Luzhetska M."/>
            <person name="Puhler A."/>
            <person name="Szczepanowski R."/>
            <person name="Bechthold A."/>
            <person name="Ruckert C."/>
        </authorList>
    </citation>
    <scope>NUCLEOTIDE SEQUENCE [LARGE SCALE GENOMIC DNA]</scope>
    <source>
        <strain evidence="2">ATCC 51144 / DSM 44229 / JCM 9112 / NBRC 15066 / NRRL 15764</strain>
    </source>
</reference>
<dbReference type="STRING" id="1179773.BN6_22950"/>
<sequence>MSARDVAARLPDIAALRDLCRSMAMVEAILNPDNEYRRHGYDARWSGARELAWMDNGAGDEYSVVFSAAGAYVRGFDHHSPMSPFVAEPRPWPGVLDSVPEVFHDWVREPSFADEDGLPRVTACLWREPGDDRWRTGDVDFDGTDEVPDGADYLFGLLIDGTPEGYRDWARDYYETPVDLDAVRHVYALRPLTPGVVAALNPEVTPAGLENAVTAIGYPPADTP</sequence>
<dbReference type="Proteomes" id="UP000006281">
    <property type="component" value="Chromosome"/>
</dbReference>
<keyword evidence="2" id="KW-1185">Reference proteome</keyword>
<organism evidence="1 2">
    <name type="scientific">Saccharothrix espanaensis (strain ATCC 51144 / DSM 44229 / JCM 9112 / NBRC 15066 / NRRL 15764)</name>
    <dbReference type="NCBI Taxonomy" id="1179773"/>
    <lineage>
        <taxon>Bacteria</taxon>
        <taxon>Bacillati</taxon>
        <taxon>Actinomycetota</taxon>
        <taxon>Actinomycetes</taxon>
        <taxon>Pseudonocardiales</taxon>
        <taxon>Pseudonocardiaceae</taxon>
        <taxon>Saccharothrix</taxon>
    </lineage>
</organism>
<dbReference type="BioCyc" id="SESP1179773:BN6_RS11160-MONOMER"/>
<gene>
    <name evidence="1" type="ordered locus">BN6_22950</name>
</gene>
<evidence type="ECO:0000313" key="1">
    <source>
        <dbReference type="EMBL" id="CCH29615.1"/>
    </source>
</evidence>
<protein>
    <submittedName>
        <fullName evidence="1">Uncharacterized protein</fullName>
    </submittedName>
</protein>
<name>K0JQJ1_SACES</name>